<dbReference type="GO" id="GO:0006065">
    <property type="term" value="P:UDP-glucuronate biosynthetic process"/>
    <property type="evidence" value="ECO:0007669"/>
    <property type="project" value="UniProtKB-UniPathway"/>
</dbReference>
<dbReference type="NCBIfam" id="TIGR03026">
    <property type="entry name" value="NDP-sugDHase"/>
    <property type="match status" value="1"/>
</dbReference>
<dbReference type="Pfam" id="PF03720">
    <property type="entry name" value="UDPG_MGDP_dh_C"/>
    <property type="match status" value="1"/>
</dbReference>
<evidence type="ECO:0000256" key="1">
    <source>
        <dbReference type="ARBA" id="ARBA00004701"/>
    </source>
</evidence>
<dbReference type="GO" id="GO:0051287">
    <property type="term" value="F:NAD binding"/>
    <property type="evidence" value="ECO:0007669"/>
    <property type="project" value="InterPro"/>
</dbReference>
<keyword evidence="5" id="KW-0520">NAD</keyword>
<keyword evidence="4" id="KW-0560">Oxidoreductase</keyword>
<dbReference type="PANTHER" id="PTHR43750">
    <property type="entry name" value="UDP-GLUCOSE 6-DEHYDROGENASE TUAD"/>
    <property type="match status" value="1"/>
</dbReference>
<sequence length="436" mass="46897">MKISIFGMGYVGVVSGACLVRDGHDVMGVDPVVSKVADLAEGRSPIQEPGIPELLAAGHQAGRLTASTDPVKGVRDADMIWICVGTPSEPDGGINLSYVQAALGEIGRAMAETKHHPLIVLRSTSLPGTTAGTAIPILEAATGGKVGKDFDVVFHPEFLREGTAVADFDDPPKIVIGEARPGAGELLLKVYENYPGPRFQLELGEAEMVKYCDNLFHGLKLTFANEVGSVAKSVGIDSRRVAEVFCADRKLNISEKYLRPGFAYGGSCLPKDLKAILRFASLHAINVPMLQGILESNIVQIDNFVRRVLAHQPTTVGMVGVAFKPNTDDMRESPFIKVAKAMVGEGIGLKIYDPCVQTDKLIGANKEQVQRALRHLEEFLVGNLSDLGDCDMILINHATVDAAQVQAWLAKGIKVMDLANIAGVDRHMDGYEGIYW</sequence>
<dbReference type="AlphaFoldDB" id="A0A0F9UPK1"/>
<proteinExistence type="inferred from homology"/>
<comment type="pathway">
    <text evidence="1">Nucleotide-sugar biosynthesis; UDP-alpha-D-glucuronate biosynthesis; UDP-alpha-D-glucuronate from UDP-alpha-D-glucose: step 1/1.</text>
</comment>
<dbReference type="InterPro" id="IPR036220">
    <property type="entry name" value="UDP-Glc/GDP-Man_DH_C_sf"/>
</dbReference>
<protein>
    <recommendedName>
        <fullName evidence="3">UDP-glucose 6-dehydrogenase</fullName>
        <ecNumber evidence="3">1.1.1.22</ecNumber>
    </recommendedName>
</protein>
<dbReference type="EC" id="1.1.1.22" evidence="3"/>
<dbReference type="GO" id="GO:0003979">
    <property type="term" value="F:UDP-glucose 6-dehydrogenase activity"/>
    <property type="evidence" value="ECO:0007669"/>
    <property type="project" value="UniProtKB-EC"/>
</dbReference>
<dbReference type="Pfam" id="PF03721">
    <property type="entry name" value="UDPG_MGDP_dh_N"/>
    <property type="match status" value="1"/>
</dbReference>
<dbReference type="SUPFAM" id="SSF52413">
    <property type="entry name" value="UDP-glucose/GDP-mannose dehydrogenase C-terminal domain"/>
    <property type="match status" value="1"/>
</dbReference>
<dbReference type="PROSITE" id="PS51257">
    <property type="entry name" value="PROKAR_LIPOPROTEIN"/>
    <property type="match status" value="1"/>
</dbReference>
<dbReference type="UniPathway" id="UPA00038">
    <property type="reaction ID" value="UER00491"/>
</dbReference>
<accession>A0A0F9UPK1</accession>
<gene>
    <name evidence="8" type="ORF">LCGC14_0181380</name>
</gene>
<dbReference type="PIRSF" id="PIRSF500134">
    <property type="entry name" value="UDPglc_DH_bac"/>
    <property type="match status" value="1"/>
</dbReference>
<dbReference type="Gene3D" id="1.20.5.170">
    <property type="match status" value="1"/>
</dbReference>
<evidence type="ECO:0000259" key="7">
    <source>
        <dbReference type="SMART" id="SM00984"/>
    </source>
</evidence>
<dbReference type="EMBL" id="LAZR01000073">
    <property type="protein sequence ID" value="KKN95070.1"/>
    <property type="molecule type" value="Genomic_DNA"/>
</dbReference>
<evidence type="ECO:0000256" key="6">
    <source>
        <dbReference type="ARBA" id="ARBA00047473"/>
    </source>
</evidence>
<comment type="caution">
    <text evidence="8">The sequence shown here is derived from an EMBL/GenBank/DDBJ whole genome shotgun (WGS) entry which is preliminary data.</text>
</comment>
<evidence type="ECO:0000256" key="4">
    <source>
        <dbReference type="ARBA" id="ARBA00023002"/>
    </source>
</evidence>
<dbReference type="SUPFAM" id="SSF51735">
    <property type="entry name" value="NAD(P)-binding Rossmann-fold domains"/>
    <property type="match status" value="1"/>
</dbReference>
<dbReference type="InterPro" id="IPR017476">
    <property type="entry name" value="UDP-Glc/GDP-Man"/>
</dbReference>
<dbReference type="InterPro" id="IPR001732">
    <property type="entry name" value="UDP-Glc/GDP-Man_DH_N"/>
</dbReference>
<dbReference type="InterPro" id="IPR008927">
    <property type="entry name" value="6-PGluconate_DH-like_C_sf"/>
</dbReference>
<evidence type="ECO:0000256" key="2">
    <source>
        <dbReference type="ARBA" id="ARBA00006601"/>
    </source>
</evidence>
<name>A0A0F9UPK1_9ZZZZ</name>
<dbReference type="GO" id="GO:0000271">
    <property type="term" value="P:polysaccharide biosynthetic process"/>
    <property type="evidence" value="ECO:0007669"/>
    <property type="project" value="InterPro"/>
</dbReference>
<dbReference type="Gene3D" id="3.40.50.720">
    <property type="entry name" value="NAD(P)-binding Rossmann-like Domain"/>
    <property type="match status" value="2"/>
</dbReference>
<dbReference type="InterPro" id="IPR014026">
    <property type="entry name" value="UDP-Glc/GDP-Man_DH_dimer"/>
</dbReference>
<dbReference type="Pfam" id="PF00984">
    <property type="entry name" value="UDPG_MGDP_dh"/>
    <property type="match status" value="1"/>
</dbReference>
<dbReference type="PANTHER" id="PTHR43750:SF1">
    <property type="entry name" value="GDP-MANNOSE 6-DEHYDROGENASE"/>
    <property type="match status" value="1"/>
</dbReference>
<comment type="similarity">
    <text evidence="2">Belongs to the UDP-glucose/GDP-mannose dehydrogenase family.</text>
</comment>
<organism evidence="8">
    <name type="scientific">marine sediment metagenome</name>
    <dbReference type="NCBI Taxonomy" id="412755"/>
    <lineage>
        <taxon>unclassified sequences</taxon>
        <taxon>metagenomes</taxon>
        <taxon>ecological metagenomes</taxon>
    </lineage>
</organism>
<evidence type="ECO:0000256" key="5">
    <source>
        <dbReference type="ARBA" id="ARBA00023027"/>
    </source>
</evidence>
<dbReference type="InterPro" id="IPR036291">
    <property type="entry name" value="NAD(P)-bd_dom_sf"/>
</dbReference>
<dbReference type="InterPro" id="IPR014027">
    <property type="entry name" value="UDP-Glc/GDP-Man_DH_C"/>
</dbReference>
<dbReference type="SUPFAM" id="SSF48179">
    <property type="entry name" value="6-phosphogluconate dehydrogenase C-terminal domain-like"/>
    <property type="match status" value="1"/>
</dbReference>
<dbReference type="PIRSF" id="PIRSF000124">
    <property type="entry name" value="UDPglc_GDPman_dh"/>
    <property type="match status" value="1"/>
</dbReference>
<feature type="domain" description="UDP-glucose/GDP-mannose dehydrogenase C-terminal" evidence="7">
    <location>
        <begin position="317"/>
        <end position="424"/>
    </location>
</feature>
<comment type="catalytic activity">
    <reaction evidence="6">
        <text>UDP-alpha-D-glucose + 2 NAD(+) + H2O = UDP-alpha-D-glucuronate + 2 NADH + 3 H(+)</text>
        <dbReference type="Rhea" id="RHEA:23596"/>
        <dbReference type="ChEBI" id="CHEBI:15377"/>
        <dbReference type="ChEBI" id="CHEBI:15378"/>
        <dbReference type="ChEBI" id="CHEBI:57540"/>
        <dbReference type="ChEBI" id="CHEBI:57945"/>
        <dbReference type="ChEBI" id="CHEBI:58052"/>
        <dbReference type="ChEBI" id="CHEBI:58885"/>
        <dbReference type="EC" id="1.1.1.22"/>
    </reaction>
</comment>
<evidence type="ECO:0000256" key="3">
    <source>
        <dbReference type="ARBA" id="ARBA00012954"/>
    </source>
</evidence>
<dbReference type="InterPro" id="IPR028357">
    <property type="entry name" value="UDPglc_DH_bac"/>
</dbReference>
<reference evidence="8" key="1">
    <citation type="journal article" date="2015" name="Nature">
        <title>Complex archaea that bridge the gap between prokaryotes and eukaryotes.</title>
        <authorList>
            <person name="Spang A."/>
            <person name="Saw J.H."/>
            <person name="Jorgensen S.L."/>
            <person name="Zaremba-Niedzwiedzka K."/>
            <person name="Martijn J."/>
            <person name="Lind A.E."/>
            <person name="van Eijk R."/>
            <person name="Schleper C."/>
            <person name="Guy L."/>
            <person name="Ettema T.J."/>
        </authorList>
    </citation>
    <scope>NUCLEOTIDE SEQUENCE</scope>
</reference>
<evidence type="ECO:0000313" key="8">
    <source>
        <dbReference type="EMBL" id="KKN95070.1"/>
    </source>
</evidence>
<dbReference type="SMART" id="SM00984">
    <property type="entry name" value="UDPG_MGDP_dh_C"/>
    <property type="match status" value="1"/>
</dbReference>